<dbReference type="Gene3D" id="1.10.3210.10">
    <property type="entry name" value="Hypothetical protein af1432"/>
    <property type="match status" value="1"/>
</dbReference>
<dbReference type="PROSITE" id="PS51833">
    <property type="entry name" value="HDOD"/>
    <property type="match status" value="1"/>
</dbReference>
<evidence type="ECO:0000313" key="3">
    <source>
        <dbReference type="Proteomes" id="UP000280696"/>
    </source>
</evidence>
<dbReference type="PANTHER" id="PTHR33525:SF4">
    <property type="entry name" value="CYCLIC DI-GMP PHOSPHODIESTERASE CDGJ"/>
    <property type="match status" value="1"/>
</dbReference>
<dbReference type="Proteomes" id="UP000280696">
    <property type="component" value="Unassembled WGS sequence"/>
</dbReference>
<sequence>MLVTLIPFFDEEMSVRAYSLFAQKTNYLLDPSMQGTRQYDGATQIPGLEIIENMGLDTLSADKEVFVEVNNISVFSDISGQCQAPHDRIVLLIDSTVVPEKMYIDRLCELKEMGYKLAMRKLAVRNFEVYRGILTLCDYILLDHKNIDISKAKIYFTNIYPRIRLCAGNIETQEAFEKLKTDGGYQFYEGKFYRVPVNKGDTEVSPLKVNYIELLNMVNASDFELSKAADVIGQDTALVISLLKIVNRMSRNSEITSIRHAAAMLGQRELKKWINTAVANQLYADKPNEITRLSLLRAKFAENVAPLFEMNMQASELFLMGLFSVLDLILNKSMEEALQMVKVSKEISLALIDGKGDFATVLDFILQYESANWQEVSRVMLVKNIEMDKVYDAYVQSLKWYRDLFV</sequence>
<dbReference type="AlphaFoldDB" id="A0A3A9AN65"/>
<protein>
    <submittedName>
        <fullName evidence="2">HDOD domain-containing protein</fullName>
    </submittedName>
</protein>
<dbReference type="InterPro" id="IPR013976">
    <property type="entry name" value="HDOD"/>
</dbReference>
<gene>
    <name evidence="2" type="ORF">D7V94_05850</name>
</gene>
<dbReference type="PANTHER" id="PTHR33525">
    <property type="match status" value="1"/>
</dbReference>
<accession>A0A3A9AN65</accession>
<evidence type="ECO:0000259" key="1">
    <source>
        <dbReference type="PROSITE" id="PS51833"/>
    </source>
</evidence>
<reference evidence="2 3" key="1">
    <citation type="submission" date="2018-09" db="EMBL/GenBank/DDBJ databases">
        <title>Murine metabolic-syndrome-specific gut microbial biobank.</title>
        <authorList>
            <person name="Liu C."/>
        </authorList>
    </citation>
    <scope>NUCLEOTIDE SEQUENCE [LARGE SCALE GENOMIC DNA]</scope>
    <source>
        <strain evidence="2 3">0.1xD8-82</strain>
    </source>
</reference>
<dbReference type="PIRSF" id="PIRSF003180">
    <property type="entry name" value="DiGMPpdiest_YuxH"/>
    <property type="match status" value="1"/>
</dbReference>
<organism evidence="2 3">
    <name type="scientific">Parablautia intestinalis</name>
    <dbReference type="NCBI Taxonomy" id="2320100"/>
    <lineage>
        <taxon>Bacteria</taxon>
        <taxon>Bacillati</taxon>
        <taxon>Bacillota</taxon>
        <taxon>Clostridia</taxon>
        <taxon>Lachnospirales</taxon>
        <taxon>Lachnospiraceae</taxon>
        <taxon>Parablautia</taxon>
    </lineage>
</organism>
<dbReference type="EMBL" id="RAYQ01000004">
    <property type="protein sequence ID" value="RKI92837.1"/>
    <property type="molecule type" value="Genomic_DNA"/>
</dbReference>
<dbReference type="InterPro" id="IPR052340">
    <property type="entry name" value="RNase_Y/CdgJ"/>
</dbReference>
<proteinExistence type="predicted"/>
<dbReference type="InterPro" id="IPR014408">
    <property type="entry name" value="dGMP_Pdiesterase_EAL/HD-GYP"/>
</dbReference>
<dbReference type="RefSeq" id="WP_120467720.1">
    <property type="nucleotide sequence ID" value="NZ_CATAJS010000005.1"/>
</dbReference>
<name>A0A3A9AN65_9FIRM</name>
<dbReference type="Pfam" id="PF08668">
    <property type="entry name" value="HDOD"/>
    <property type="match status" value="1"/>
</dbReference>
<evidence type="ECO:0000313" key="2">
    <source>
        <dbReference type="EMBL" id="RKI92837.1"/>
    </source>
</evidence>
<dbReference type="SUPFAM" id="SSF109604">
    <property type="entry name" value="HD-domain/PDEase-like"/>
    <property type="match status" value="1"/>
</dbReference>
<keyword evidence="3" id="KW-1185">Reference proteome</keyword>
<comment type="caution">
    <text evidence="2">The sequence shown here is derived from an EMBL/GenBank/DDBJ whole genome shotgun (WGS) entry which is preliminary data.</text>
</comment>
<feature type="domain" description="HDOD" evidence="1">
    <location>
        <begin position="204"/>
        <end position="389"/>
    </location>
</feature>
<dbReference type="OrthoDB" id="9804751at2"/>